<evidence type="ECO:0000259" key="8">
    <source>
        <dbReference type="PROSITE" id="PS51459"/>
    </source>
</evidence>
<dbReference type="GO" id="GO:0070733">
    <property type="term" value="F:AMPylase activity"/>
    <property type="evidence" value="ECO:0007669"/>
    <property type="project" value="UniProtKB-EC"/>
</dbReference>
<comment type="caution">
    <text evidence="9">The sequence shown here is derived from an EMBL/GenBank/DDBJ whole genome shotgun (WGS) entry which is preliminary data.</text>
</comment>
<organism evidence="9 10">
    <name type="scientific">Paenibacillus radicis</name>
    <name type="common">ex Gao et al. 2016</name>
    <dbReference type="NCBI Taxonomy" id="1737354"/>
    <lineage>
        <taxon>Bacteria</taxon>
        <taxon>Bacillati</taxon>
        <taxon>Bacillota</taxon>
        <taxon>Bacilli</taxon>
        <taxon>Bacillales</taxon>
        <taxon>Paenibacillaceae</taxon>
        <taxon>Paenibacillus</taxon>
    </lineage>
</organism>
<sequence length="193" mass="22328">MYKDSSSQSRYCYPDTDVLINIPGLRDPNQLEVYESLVATQRGSHLHQNPCLGSFDLKHLKAIHHYIFQDIYPFAGQIRDEDISKGFYFAPSQYILLQAKEIFRKLREESYLVGLDLEEFSQKAAELMGDINHLHPFREGNGRTQREFIRCLALRAGYKLDWSRVSTKETLDASIRSVVDDTPLADVIRRCII</sequence>
<dbReference type="Proteomes" id="UP000600247">
    <property type="component" value="Unassembled WGS sequence"/>
</dbReference>
<dbReference type="Pfam" id="PF02661">
    <property type="entry name" value="Fic"/>
    <property type="match status" value="1"/>
</dbReference>
<evidence type="ECO:0000313" key="9">
    <source>
        <dbReference type="EMBL" id="GGG66283.1"/>
    </source>
</evidence>
<evidence type="ECO:0000256" key="4">
    <source>
        <dbReference type="ARBA" id="ARBA00022840"/>
    </source>
</evidence>
<keyword evidence="4" id="KW-0067">ATP-binding</keyword>
<feature type="domain" description="Fido" evidence="8">
    <location>
        <begin position="55"/>
        <end position="190"/>
    </location>
</feature>
<dbReference type="GO" id="GO:0005524">
    <property type="term" value="F:ATP binding"/>
    <property type="evidence" value="ECO:0007669"/>
    <property type="project" value="UniProtKB-KW"/>
</dbReference>
<evidence type="ECO:0000256" key="2">
    <source>
        <dbReference type="ARBA" id="ARBA00022695"/>
    </source>
</evidence>
<dbReference type="PANTHER" id="PTHR39560:SF1">
    <property type="entry name" value="PROTEIN ADENYLYLTRANSFERASE FIC-RELATED"/>
    <property type="match status" value="1"/>
</dbReference>
<evidence type="ECO:0000313" key="10">
    <source>
        <dbReference type="Proteomes" id="UP000600247"/>
    </source>
</evidence>
<dbReference type="GO" id="GO:0051302">
    <property type="term" value="P:regulation of cell division"/>
    <property type="evidence" value="ECO:0007669"/>
    <property type="project" value="TreeGrafter"/>
</dbReference>
<evidence type="ECO:0000256" key="7">
    <source>
        <dbReference type="ARBA" id="ARBA00048696"/>
    </source>
</evidence>
<gene>
    <name evidence="9" type="ORF">GCM10010918_20890</name>
</gene>
<keyword evidence="10" id="KW-1185">Reference proteome</keyword>
<evidence type="ECO:0000256" key="1">
    <source>
        <dbReference type="ARBA" id="ARBA00022679"/>
    </source>
</evidence>
<dbReference type="EMBL" id="BMHY01000003">
    <property type="protein sequence ID" value="GGG66283.1"/>
    <property type="molecule type" value="Genomic_DNA"/>
</dbReference>
<dbReference type="PROSITE" id="PS51459">
    <property type="entry name" value="FIDO"/>
    <property type="match status" value="1"/>
</dbReference>
<reference evidence="9 10" key="1">
    <citation type="journal article" date="2014" name="Int. J. Syst. Evol. Microbiol.">
        <title>Complete genome sequence of Corynebacterium casei LMG S-19264T (=DSM 44701T), isolated from a smear-ripened cheese.</title>
        <authorList>
            <consortium name="US DOE Joint Genome Institute (JGI-PGF)"/>
            <person name="Walter F."/>
            <person name="Albersmeier A."/>
            <person name="Kalinowski J."/>
            <person name="Ruckert C."/>
        </authorList>
    </citation>
    <scope>NUCLEOTIDE SEQUENCE [LARGE SCALE GENOMIC DNA]</scope>
    <source>
        <strain evidence="9 10">CGMCC 1.15286</strain>
    </source>
</reference>
<comment type="catalytic activity">
    <reaction evidence="6">
        <text>L-threonyl-[protein] + ATP = 3-O-(5'-adenylyl)-L-threonyl-[protein] + diphosphate</text>
        <dbReference type="Rhea" id="RHEA:54292"/>
        <dbReference type="Rhea" id="RHEA-COMP:11060"/>
        <dbReference type="Rhea" id="RHEA-COMP:13847"/>
        <dbReference type="ChEBI" id="CHEBI:30013"/>
        <dbReference type="ChEBI" id="CHEBI:30616"/>
        <dbReference type="ChEBI" id="CHEBI:33019"/>
        <dbReference type="ChEBI" id="CHEBI:138113"/>
        <dbReference type="EC" id="2.7.7.108"/>
    </reaction>
</comment>
<protein>
    <recommendedName>
        <fullName evidence="5">protein adenylyltransferase</fullName>
        <ecNumber evidence="5">2.7.7.108</ecNumber>
    </recommendedName>
</protein>
<dbReference type="AlphaFoldDB" id="A0A917H2X4"/>
<evidence type="ECO:0000256" key="3">
    <source>
        <dbReference type="ARBA" id="ARBA00022741"/>
    </source>
</evidence>
<dbReference type="InterPro" id="IPR036597">
    <property type="entry name" value="Fido-like_dom_sf"/>
</dbReference>
<dbReference type="Gene3D" id="1.10.3290.10">
    <property type="entry name" value="Fido-like domain"/>
    <property type="match status" value="1"/>
</dbReference>
<keyword evidence="1" id="KW-0808">Transferase</keyword>
<dbReference type="SUPFAM" id="SSF140931">
    <property type="entry name" value="Fic-like"/>
    <property type="match status" value="1"/>
</dbReference>
<dbReference type="EC" id="2.7.7.108" evidence="5"/>
<keyword evidence="3" id="KW-0547">Nucleotide-binding</keyword>
<evidence type="ECO:0000256" key="5">
    <source>
        <dbReference type="ARBA" id="ARBA00034531"/>
    </source>
</evidence>
<evidence type="ECO:0000256" key="6">
    <source>
        <dbReference type="ARBA" id="ARBA00047939"/>
    </source>
</evidence>
<dbReference type="PANTHER" id="PTHR39560">
    <property type="entry name" value="PROTEIN ADENYLYLTRANSFERASE FIC-RELATED"/>
    <property type="match status" value="1"/>
</dbReference>
<proteinExistence type="predicted"/>
<dbReference type="InterPro" id="IPR003812">
    <property type="entry name" value="Fido"/>
</dbReference>
<name>A0A917H2X4_9BACL</name>
<comment type="catalytic activity">
    <reaction evidence="7">
        <text>L-tyrosyl-[protein] + ATP = O-(5'-adenylyl)-L-tyrosyl-[protein] + diphosphate</text>
        <dbReference type="Rhea" id="RHEA:54288"/>
        <dbReference type="Rhea" id="RHEA-COMP:10136"/>
        <dbReference type="Rhea" id="RHEA-COMP:13846"/>
        <dbReference type="ChEBI" id="CHEBI:30616"/>
        <dbReference type="ChEBI" id="CHEBI:33019"/>
        <dbReference type="ChEBI" id="CHEBI:46858"/>
        <dbReference type="ChEBI" id="CHEBI:83624"/>
        <dbReference type="EC" id="2.7.7.108"/>
    </reaction>
</comment>
<accession>A0A917H2X4</accession>
<keyword evidence="2" id="KW-0548">Nucleotidyltransferase</keyword>